<reference evidence="2 3" key="1">
    <citation type="submission" date="2019-06" db="EMBL/GenBank/DDBJ databases">
        <title>Aeromicrobium sp. nov., isolated from a maize field.</title>
        <authorList>
            <person name="Lin S.-Y."/>
            <person name="Tsai C.-F."/>
            <person name="Young C.-C."/>
        </authorList>
    </citation>
    <scope>NUCLEOTIDE SEQUENCE [LARGE SCALE GENOMIC DNA]</scope>
    <source>
        <strain evidence="2 3">CC-CFT486</strain>
    </source>
</reference>
<evidence type="ECO:0000313" key="2">
    <source>
        <dbReference type="EMBL" id="TXL63091.1"/>
    </source>
</evidence>
<dbReference type="EMBL" id="VDUX01000001">
    <property type="protein sequence ID" value="TXL63091.1"/>
    <property type="molecule type" value="Genomic_DNA"/>
</dbReference>
<sequence>MADMVQKTIVGILALVFLFIGVAFIAAPGAMTDLATGAEPSKASSLTEIRAVSGGVALGIGLFFALCVRKTEWLTMALLLGALVGGSLALGRIIGFLADGDVTGTQASFAVLEVATLAVCSWALRRD</sequence>
<gene>
    <name evidence="2" type="ORF">FHP06_02350</name>
</gene>
<feature type="transmembrane region" description="Helical" evidence="1">
    <location>
        <begin position="12"/>
        <end position="31"/>
    </location>
</feature>
<keyword evidence="1" id="KW-0472">Membrane</keyword>
<feature type="transmembrane region" description="Helical" evidence="1">
    <location>
        <begin position="51"/>
        <end position="68"/>
    </location>
</feature>
<evidence type="ECO:0000313" key="3">
    <source>
        <dbReference type="Proteomes" id="UP000321571"/>
    </source>
</evidence>
<evidence type="ECO:0000256" key="1">
    <source>
        <dbReference type="SAM" id="Phobius"/>
    </source>
</evidence>
<name>A0A5C8NQE1_9ACTN</name>
<dbReference type="RefSeq" id="WP_147683384.1">
    <property type="nucleotide sequence ID" value="NZ_VDUX01000001.1"/>
</dbReference>
<dbReference type="InterPro" id="IPR025597">
    <property type="entry name" value="DUF4345"/>
</dbReference>
<keyword evidence="3" id="KW-1185">Reference proteome</keyword>
<dbReference type="Proteomes" id="UP000321571">
    <property type="component" value="Unassembled WGS sequence"/>
</dbReference>
<dbReference type="Pfam" id="PF14248">
    <property type="entry name" value="DUF4345"/>
    <property type="match status" value="1"/>
</dbReference>
<dbReference type="AlphaFoldDB" id="A0A5C8NQE1"/>
<keyword evidence="1" id="KW-0812">Transmembrane</keyword>
<protein>
    <submittedName>
        <fullName evidence="2">DUF4345 domain-containing protein</fullName>
    </submittedName>
</protein>
<feature type="transmembrane region" description="Helical" evidence="1">
    <location>
        <begin position="75"/>
        <end position="98"/>
    </location>
</feature>
<comment type="caution">
    <text evidence="2">The sequence shown here is derived from an EMBL/GenBank/DDBJ whole genome shotgun (WGS) entry which is preliminary data.</text>
</comment>
<feature type="transmembrane region" description="Helical" evidence="1">
    <location>
        <begin position="104"/>
        <end position="124"/>
    </location>
</feature>
<accession>A0A5C8NQE1</accession>
<proteinExistence type="predicted"/>
<keyword evidence="1" id="KW-1133">Transmembrane helix</keyword>
<organism evidence="2 3">
    <name type="scientific">Aeromicrobium terrae</name>
    <dbReference type="NCBI Taxonomy" id="2498846"/>
    <lineage>
        <taxon>Bacteria</taxon>
        <taxon>Bacillati</taxon>
        <taxon>Actinomycetota</taxon>
        <taxon>Actinomycetes</taxon>
        <taxon>Propionibacteriales</taxon>
        <taxon>Nocardioidaceae</taxon>
        <taxon>Aeromicrobium</taxon>
    </lineage>
</organism>